<evidence type="ECO:0000313" key="3">
    <source>
        <dbReference type="Proteomes" id="UP001153269"/>
    </source>
</evidence>
<gene>
    <name evidence="2" type="ORF">PLEPLA_LOCUS5053</name>
</gene>
<accession>A0A9N7TRJ4</accession>
<organism evidence="2 3">
    <name type="scientific">Pleuronectes platessa</name>
    <name type="common">European plaice</name>
    <dbReference type="NCBI Taxonomy" id="8262"/>
    <lineage>
        <taxon>Eukaryota</taxon>
        <taxon>Metazoa</taxon>
        <taxon>Chordata</taxon>
        <taxon>Craniata</taxon>
        <taxon>Vertebrata</taxon>
        <taxon>Euteleostomi</taxon>
        <taxon>Actinopterygii</taxon>
        <taxon>Neopterygii</taxon>
        <taxon>Teleostei</taxon>
        <taxon>Neoteleostei</taxon>
        <taxon>Acanthomorphata</taxon>
        <taxon>Carangaria</taxon>
        <taxon>Pleuronectiformes</taxon>
        <taxon>Pleuronectoidei</taxon>
        <taxon>Pleuronectidae</taxon>
        <taxon>Pleuronectes</taxon>
    </lineage>
</organism>
<dbReference type="Proteomes" id="UP001153269">
    <property type="component" value="Unassembled WGS sequence"/>
</dbReference>
<sequence length="108" mass="11519">MSWEANGGGQLRGRMKSGGTAHTASSYPMLCALQPGERLTLRPLQPLSKWTTSPDLRVALEMFGTALAGGVAGDLPLRPSGRRGPTVPLVSVCKLRQGLAMELSWLFV</sequence>
<dbReference type="AlphaFoldDB" id="A0A9N7TRJ4"/>
<proteinExistence type="predicted"/>
<dbReference type="EMBL" id="CADEAL010000257">
    <property type="protein sequence ID" value="CAB1417251.1"/>
    <property type="molecule type" value="Genomic_DNA"/>
</dbReference>
<protein>
    <submittedName>
        <fullName evidence="2">Uncharacterized protein</fullName>
    </submittedName>
</protein>
<keyword evidence="3" id="KW-1185">Reference proteome</keyword>
<comment type="caution">
    <text evidence="2">The sequence shown here is derived from an EMBL/GenBank/DDBJ whole genome shotgun (WGS) entry which is preliminary data.</text>
</comment>
<feature type="region of interest" description="Disordered" evidence="1">
    <location>
        <begin position="1"/>
        <end position="23"/>
    </location>
</feature>
<evidence type="ECO:0000313" key="2">
    <source>
        <dbReference type="EMBL" id="CAB1417251.1"/>
    </source>
</evidence>
<evidence type="ECO:0000256" key="1">
    <source>
        <dbReference type="SAM" id="MobiDB-lite"/>
    </source>
</evidence>
<reference evidence="2" key="1">
    <citation type="submission" date="2020-03" db="EMBL/GenBank/DDBJ databases">
        <authorList>
            <person name="Weist P."/>
        </authorList>
    </citation>
    <scope>NUCLEOTIDE SEQUENCE</scope>
</reference>
<feature type="compositionally biased region" description="Gly residues" evidence="1">
    <location>
        <begin position="1"/>
        <end position="11"/>
    </location>
</feature>
<name>A0A9N7TRJ4_PLEPL</name>